<evidence type="ECO:0000313" key="2">
    <source>
        <dbReference type="Proteomes" id="UP000479710"/>
    </source>
</evidence>
<protein>
    <submittedName>
        <fullName evidence="1">Uncharacterized protein</fullName>
    </submittedName>
</protein>
<evidence type="ECO:0000313" key="1">
    <source>
        <dbReference type="EMBL" id="KAF0892889.1"/>
    </source>
</evidence>
<organism evidence="1 2">
    <name type="scientific">Oryza meyeriana var. granulata</name>
    <dbReference type="NCBI Taxonomy" id="110450"/>
    <lineage>
        <taxon>Eukaryota</taxon>
        <taxon>Viridiplantae</taxon>
        <taxon>Streptophyta</taxon>
        <taxon>Embryophyta</taxon>
        <taxon>Tracheophyta</taxon>
        <taxon>Spermatophyta</taxon>
        <taxon>Magnoliopsida</taxon>
        <taxon>Liliopsida</taxon>
        <taxon>Poales</taxon>
        <taxon>Poaceae</taxon>
        <taxon>BOP clade</taxon>
        <taxon>Oryzoideae</taxon>
        <taxon>Oryzeae</taxon>
        <taxon>Oryzinae</taxon>
        <taxon>Oryza</taxon>
        <taxon>Oryza meyeriana</taxon>
    </lineage>
</organism>
<reference evidence="1 2" key="1">
    <citation type="submission" date="2019-11" db="EMBL/GenBank/DDBJ databases">
        <title>Whole genome sequence of Oryza granulata.</title>
        <authorList>
            <person name="Li W."/>
        </authorList>
    </citation>
    <scope>NUCLEOTIDE SEQUENCE [LARGE SCALE GENOMIC DNA]</scope>
    <source>
        <strain evidence="2">cv. Menghai</strain>
        <tissue evidence="1">Leaf</tissue>
    </source>
</reference>
<dbReference type="Proteomes" id="UP000479710">
    <property type="component" value="Unassembled WGS sequence"/>
</dbReference>
<accession>A0A6G1BXZ8</accession>
<gene>
    <name evidence="1" type="ORF">E2562_018671</name>
</gene>
<comment type="caution">
    <text evidence="1">The sequence shown here is derived from an EMBL/GenBank/DDBJ whole genome shotgun (WGS) entry which is preliminary data.</text>
</comment>
<dbReference type="AlphaFoldDB" id="A0A6G1BXZ8"/>
<name>A0A6G1BXZ8_9ORYZ</name>
<keyword evidence="2" id="KW-1185">Reference proteome</keyword>
<dbReference type="EMBL" id="SPHZ02000011">
    <property type="protein sequence ID" value="KAF0892889.1"/>
    <property type="molecule type" value="Genomic_DNA"/>
</dbReference>
<sequence length="81" mass="8753">MALPMAVSSLDFLMQDASPSTAVVPLSMDVEQPSTLTIARSLADVEQLPFSVAATAYEVEQPLPSIYQFPSWSSSHPRPTD</sequence>
<proteinExistence type="predicted"/>